<dbReference type="AlphaFoldDB" id="V7PE00"/>
<dbReference type="PANTHER" id="PTHR46103">
    <property type="entry name" value="RRNA METHYLTRANSFERASE 1, MITOCHONDRIAL"/>
    <property type="match status" value="1"/>
</dbReference>
<evidence type="ECO:0000256" key="1">
    <source>
        <dbReference type="ARBA" id="ARBA00004173"/>
    </source>
</evidence>
<dbReference type="SUPFAM" id="SSF75217">
    <property type="entry name" value="alpha/beta knot"/>
    <property type="match status" value="1"/>
</dbReference>
<dbReference type="GO" id="GO:0003723">
    <property type="term" value="F:RNA binding"/>
    <property type="evidence" value="ECO:0007669"/>
    <property type="project" value="InterPro"/>
</dbReference>
<proteinExistence type="predicted"/>
<evidence type="ECO:0000256" key="4">
    <source>
        <dbReference type="ARBA" id="ARBA00022946"/>
    </source>
</evidence>
<keyword evidence="3" id="KW-0808">Transferase</keyword>
<dbReference type="Pfam" id="PF08032">
    <property type="entry name" value="SpoU_sub_bind"/>
    <property type="match status" value="1"/>
</dbReference>
<dbReference type="Gene3D" id="3.40.1280.10">
    <property type="match status" value="1"/>
</dbReference>
<dbReference type="InterPro" id="IPR047182">
    <property type="entry name" value="MRM1"/>
</dbReference>
<keyword evidence="4" id="KW-0809">Transit peptide</keyword>
<feature type="domain" description="RNA 2-O ribose methyltransferase substrate binding" evidence="7">
    <location>
        <begin position="78"/>
        <end position="159"/>
    </location>
</feature>
<protein>
    <recommendedName>
        <fullName evidence="6">rRNA methyltransferase 1, mitochondrial</fullName>
    </recommendedName>
</protein>
<dbReference type="SMART" id="SM00967">
    <property type="entry name" value="SpoU_sub_bind"/>
    <property type="match status" value="1"/>
</dbReference>
<dbReference type="InterPro" id="IPR029026">
    <property type="entry name" value="tRNA_m1G_MTases_N"/>
</dbReference>
<dbReference type="InterPro" id="IPR013123">
    <property type="entry name" value="SpoU_subst-bd"/>
</dbReference>
<dbReference type="Pfam" id="PF00588">
    <property type="entry name" value="SpoU_methylase"/>
    <property type="match status" value="1"/>
</dbReference>
<comment type="subcellular location">
    <subcellularLocation>
        <location evidence="1">Mitochondrion</location>
    </subcellularLocation>
</comment>
<evidence type="ECO:0000313" key="8">
    <source>
        <dbReference type="EMBL" id="ETB57230.1"/>
    </source>
</evidence>
<dbReference type="EMBL" id="KI635808">
    <property type="protein sequence ID" value="ETB57230.1"/>
    <property type="molecule type" value="Genomic_DNA"/>
</dbReference>
<gene>
    <name evidence="8" type="ORF">YYC_05033</name>
</gene>
<keyword evidence="9" id="KW-1185">Reference proteome</keyword>
<keyword evidence="5" id="KW-0496">Mitochondrion</keyword>
<accession>V7PE00</accession>
<dbReference type="Gene3D" id="3.30.1330.30">
    <property type="match status" value="1"/>
</dbReference>
<dbReference type="SUPFAM" id="SSF55315">
    <property type="entry name" value="L30e-like"/>
    <property type="match status" value="1"/>
</dbReference>
<dbReference type="GO" id="GO:0016435">
    <property type="term" value="F:rRNA (guanine) methyltransferase activity"/>
    <property type="evidence" value="ECO:0007669"/>
    <property type="project" value="TreeGrafter"/>
</dbReference>
<evidence type="ECO:0000256" key="5">
    <source>
        <dbReference type="ARBA" id="ARBA00023128"/>
    </source>
</evidence>
<dbReference type="InterPro" id="IPR001537">
    <property type="entry name" value="SpoU_MeTrfase"/>
</dbReference>
<evidence type="ECO:0000313" key="9">
    <source>
        <dbReference type="Proteomes" id="UP000018538"/>
    </source>
</evidence>
<keyword evidence="2" id="KW-0489">Methyltransferase</keyword>
<dbReference type="PANTHER" id="PTHR46103:SF1">
    <property type="entry name" value="RRNA METHYLTRANSFERASE 1, MITOCHONDRIAL"/>
    <property type="match status" value="1"/>
</dbReference>
<dbReference type="Proteomes" id="UP000018538">
    <property type="component" value="Unassembled WGS sequence"/>
</dbReference>
<reference evidence="8 9" key="1">
    <citation type="submission" date="2013-11" db="EMBL/GenBank/DDBJ databases">
        <title>The Genome Sequence of Plasmodium yoelii 17X.</title>
        <authorList>
            <consortium name="The Broad Institute Genomics Platform"/>
            <consortium name="The Broad Institute Genome Sequencing Center for Infectious Disease"/>
            <person name="Neafsey D."/>
            <person name="Adams J."/>
            <person name="Walker B."/>
            <person name="Young S.K."/>
            <person name="Zeng Q."/>
            <person name="Gargeya S."/>
            <person name="Fitzgerald M."/>
            <person name="Haas B."/>
            <person name="Abouelleil A."/>
            <person name="Alvarado L."/>
            <person name="Chapman S.B."/>
            <person name="Gainer-Dewar J."/>
            <person name="Goldberg J."/>
            <person name="Griggs A."/>
            <person name="Gujja S."/>
            <person name="Hansen M."/>
            <person name="Howarth C."/>
            <person name="Imamovic A."/>
            <person name="Ireland A."/>
            <person name="Larimer J."/>
            <person name="McCowan C."/>
            <person name="Murphy C."/>
            <person name="Pearson M."/>
            <person name="Poon T.W."/>
            <person name="Priest M."/>
            <person name="Roberts A."/>
            <person name="Saif S."/>
            <person name="Shea T."/>
            <person name="Sykes S."/>
            <person name="Wortman J."/>
            <person name="Nusbaum C."/>
            <person name="Birren B."/>
        </authorList>
    </citation>
    <scope>NUCLEOTIDE SEQUENCE [LARGE SCALE GENOMIC DNA]</scope>
    <source>
        <strain evidence="8 9">17X</strain>
    </source>
</reference>
<dbReference type="OrthoDB" id="270651at2759"/>
<evidence type="ECO:0000259" key="7">
    <source>
        <dbReference type="SMART" id="SM00967"/>
    </source>
</evidence>
<organism evidence="8 9">
    <name type="scientific">Plasmodium yoelii 17X</name>
    <dbReference type="NCBI Taxonomy" id="1323249"/>
    <lineage>
        <taxon>Eukaryota</taxon>
        <taxon>Sar</taxon>
        <taxon>Alveolata</taxon>
        <taxon>Apicomplexa</taxon>
        <taxon>Aconoidasida</taxon>
        <taxon>Haemosporida</taxon>
        <taxon>Plasmodiidae</taxon>
        <taxon>Plasmodium</taxon>
        <taxon>Plasmodium (Vinckeia)</taxon>
    </lineage>
</organism>
<evidence type="ECO:0000256" key="3">
    <source>
        <dbReference type="ARBA" id="ARBA00022679"/>
    </source>
</evidence>
<dbReference type="GO" id="GO:0005739">
    <property type="term" value="C:mitochondrion"/>
    <property type="evidence" value="ECO:0007669"/>
    <property type="project" value="UniProtKB-SubCell"/>
</dbReference>
<evidence type="ECO:0000256" key="6">
    <source>
        <dbReference type="ARBA" id="ARBA00034881"/>
    </source>
</evidence>
<name>V7PE00_PLAYE</name>
<evidence type="ECO:0000256" key="2">
    <source>
        <dbReference type="ARBA" id="ARBA00022603"/>
    </source>
</evidence>
<dbReference type="InterPro" id="IPR029064">
    <property type="entry name" value="Ribosomal_eL30-like_sf"/>
</dbReference>
<dbReference type="InterPro" id="IPR029028">
    <property type="entry name" value="Alpha/beta_knot_MTases"/>
</dbReference>
<sequence>MQKKYTKHFVLFFFLTINKFVIKNDHNISRTNLDRVSIPRNKKKYKLLNLYNDRKKNILTNIKRNSFLDIQNKNDIDYIYGLNSVYSVLKKNERKIDKAIINKNAKRNKKIHKEAYDYILNTIKEKNIQIVYKTKNEMDELVGGFPHNDIIIEATYRYMKNYRHFINNKKTTNNNNNNNNNNNIFICLHNVYDNMNVGNICRSILFFGGDSIFLKRKKKKGEHKNYIKIDTPILHSSVGASEYLNFFHVNNMENFISSLKEKGFTILSTSSPKNNTQMTNFVELKNMKINKNEKVMIILGNESKGLSEDIIKNSDICIYINNLYDEKNIQPNLKNINDNLIVNSLNVNNVCSIILHHFQSNIL</sequence>